<dbReference type="Proteomes" id="UP000295344">
    <property type="component" value="Unassembled WGS sequence"/>
</dbReference>
<evidence type="ECO:0000313" key="6">
    <source>
        <dbReference type="EMBL" id="TDS75792.1"/>
    </source>
</evidence>
<dbReference type="Pfam" id="PF00440">
    <property type="entry name" value="TetR_N"/>
    <property type="match status" value="1"/>
</dbReference>
<evidence type="ECO:0000256" key="1">
    <source>
        <dbReference type="ARBA" id="ARBA00023015"/>
    </source>
</evidence>
<dbReference type="PANTHER" id="PTHR47506:SF1">
    <property type="entry name" value="HTH-TYPE TRANSCRIPTIONAL REGULATOR YJDC"/>
    <property type="match status" value="1"/>
</dbReference>
<dbReference type="PROSITE" id="PS50977">
    <property type="entry name" value="HTH_TETR_2"/>
    <property type="match status" value="1"/>
</dbReference>
<proteinExistence type="predicted"/>
<dbReference type="Gene3D" id="1.10.357.10">
    <property type="entry name" value="Tetracycline Repressor, domain 2"/>
    <property type="match status" value="1"/>
</dbReference>
<dbReference type="InterPro" id="IPR036271">
    <property type="entry name" value="Tet_transcr_reg_TetR-rel_C_sf"/>
</dbReference>
<protein>
    <submittedName>
        <fullName evidence="6">TetR family transcriptional regulator</fullName>
    </submittedName>
</protein>
<gene>
    <name evidence="6" type="ORF">CLV52_2901</name>
</gene>
<keyword evidence="2 4" id="KW-0238">DNA-binding</keyword>
<sequence length="188" mass="20143">MAKAPTTRDAVIPVLAEAFREHGYEGASMSLLQAASGLGRGSLYNFFPGGKEEMARAVLDEIGAWFQVHVFAPLRAAASEDRPAAAAAIMTMFDATDAYFRSGRRACLQGLFAIGRERTRFAAAVDGFFAHWVDALASALTAAGNPDARAAALETVAVVQGAIVLTRALDDETVFRLILHERRRALTT</sequence>
<dbReference type="PANTHER" id="PTHR47506">
    <property type="entry name" value="TRANSCRIPTIONAL REGULATORY PROTEIN"/>
    <property type="match status" value="1"/>
</dbReference>
<evidence type="ECO:0000256" key="2">
    <source>
        <dbReference type="ARBA" id="ARBA00023125"/>
    </source>
</evidence>
<dbReference type="InterPro" id="IPR054156">
    <property type="entry name" value="YxaF_TetR_C"/>
</dbReference>
<keyword evidence="7" id="KW-1185">Reference proteome</keyword>
<accession>A0A4R7FJ10</accession>
<keyword evidence="3" id="KW-0804">Transcription</keyword>
<reference evidence="6 7" key="1">
    <citation type="submission" date="2019-03" db="EMBL/GenBank/DDBJ databases">
        <title>Genomic Encyclopedia of Archaeal and Bacterial Type Strains, Phase II (KMG-II): from individual species to whole genera.</title>
        <authorList>
            <person name="Goeker M."/>
        </authorList>
    </citation>
    <scope>NUCLEOTIDE SEQUENCE [LARGE SCALE GENOMIC DNA]</scope>
    <source>
        <strain evidence="6 7">DSM 24782</strain>
    </source>
</reference>
<name>A0A4R7FJ10_9MICO</name>
<dbReference type="InterPro" id="IPR009057">
    <property type="entry name" value="Homeodomain-like_sf"/>
</dbReference>
<dbReference type="GO" id="GO:0003677">
    <property type="term" value="F:DNA binding"/>
    <property type="evidence" value="ECO:0007669"/>
    <property type="project" value="UniProtKB-UniRule"/>
</dbReference>
<evidence type="ECO:0000313" key="7">
    <source>
        <dbReference type="Proteomes" id="UP000295344"/>
    </source>
</evidence>
<dbReference type="RefSeq" id="WP_211342712.1">
    <property type="nucleotide sequence ID" value="NZ_BAAARP010000001.1"/>
</dbReference>
<evidence type="ECO:0000256" key="3">
    <source>
        <dbReference type="ARBA" id="ARBA00023163"/>
    </source>
</evidence>
<dbReference type="SUPFAM" id="SSF46689">
    <property type="entry name" value="Homeodomain-like"/>
    <property type="match status" value="1"/>
</dbReference>
<evidence type="ECO:0000259" key="5">
    <source>
        <dbReference type="PROSITE" id="PS50977"/>
    </source>
</evidence>
<dbReference type="EMBL" id="SOAM01000003">
    <property type="protein sequence ID" value="TDS75792.1"/>
    <property type="molecule type" value="Genomic_DNA"/>
</dbReference>
<dbReference type="AlphaFoldDB" id="A0A4R7FJ10"/>
<organism evidence="6 7">
    <name type="scientific">Amnibacterium kyonggiense</name>
    <dbReference type="NCBI Taxonomy" id="595671"/>
    <lineage>
        <taxon>Bacteria</taxon>
        <taxon>Bacillati</taxon>
        <taxon>Actinomycetota</taxon>
        <taxon>Actinomycetes</taxon>
        <taxon>Micrococcales</taxon>
        <taxon>Microbacteriaceae</taxon>
        <taxon>Amnibacterium</taxon>
    </lineage>
</organism>
<dbReference type="InterPro" id="IPR001647">
    <property type="entry name" value="HTH_TetR"/>
</dbReference>
<dbReference type="Pfam" id="PF21993">
    <property type="entry name" value="TetR_C_13_2"/>
    <property type="match status" value="1"/>
</dbReference>
<keyword evidence="1" id="KW-0805">Transcription regulation</keyword>
<evidence type="ECO:0000256" key="4">
    <source>
        <dbReference type="PROSITE-ProRule" id="PRU00335"/>
    </source>
</evidence>
<comment type="caution">
    <text evidence="6">The sequence shown here is derived from an EMBL/GenBank/DDBJ whole genome shotgun (WGS) entry which is preliminary data.</text>
</comment>
<feature type="domain" description="HTH tetR-type" evidence="5">
    <location>
        <begin position="5"/>
        <end position="65"/>
    </location>
</feature>
<feature type="DNA-binding region" description="H-T-H motif" evidence="4">
    <location>
        <begin position="28"/>
        <end position="47"/>
    </location>
</feature>
<dbReference type="SUPFAM" id="SSF48498">
    <property type="entry name" value="Tetracyclin repressor-like, C-terminal domain"/>
    <property type="match status" value="1"/>
</dbReference>